<accession>A0A1I7K417</accession>
<evidence type="ECO:0000313" key="1">
    <source>
        <dbReference type="EMBL" id="SFU92122.1"/>
    </source>
</evidence>
<dbReference type="RefSeq" id="WP_068837094.1">
    <property type="nucleotide sequence ID" value="NZ_BMXC01000004.1"/>
</dbReference>
<sequence length="210" mass="24558">MEKPKHTRAYRYLVLAVFSLFAMSWQCGEYAEPDYTHIIREKVDLYPYKKAYAVGDTIWIDTNITDRFLYDEKISQRVEIDSVALPLKLSFNKLYKRYQGETGPFFEAIYADPVQKHPEYLFFTYACNQPDYDFRVGIVLLKPGIYSLVLHDQNYFSNCITEGAYSRIYYTFNVADSNKDVFLSIPAISRGGLNTDRMDSKEEFIVQVVE</sequence>
<dbReference type="STRING" id="388950.GCA_001611675_00946"/>
<reference evidence="2" key="1">
    <citation type="submission" date="2016-10" db="EMBL/GenBank/DDBJ databases">
        <authorList>
            <person name="Varghese N."/>
        </authorList>
    </citation>
    <scope>NUCLEOTIDE SEQUENCE [LARGE SCALE GENOMIC DNA]</scope>
    <source>
        <strain evidence="2">DSM 18820</strain>
    </source>
</reference>
<dbReference type="EMBL" id="FPCA01000004">
    <property type="protein sequence ID" value="SFU92122.1"/>
    <property type="molecule type" value="Genomic_DNA"/>
</dbReference>
<dbReference type="Proteomes" id="UP000182491">
    <property type="component" value="Unassembled WGS sequence"/>
</dbReference>
<organism evidence="1 2">
    <name type="scientific">Pontibacter akesuensis</name>
    <dbReference type="NCBI Taxonomy" id="388950"/>
    <lineage>
        <taxon>Bacteria</taxon>
        <taxon>Pseudomonadati</taxon>
        <taxon>Bacteroidota</taxon>
        <taxon>Cytophagia</taxon>
        <taxon>Cytophagales</taxon>
        <taxon>Hymenobacteraceae</taxon>
        <taxon>Pontibacter</taxon>
    </lineage>
</organism>
<name>A0A1I7K417_9BACT</name>
<protein>
    <submittedName>
        <fullName evidence="1">Uncharacterized protein</fullName>
    </submittedName>
</protein>
<dbReference type="OrthoDB" id="656808at2"/>
<keyword evidence="2" id="KW-1185">Reference proteome</keyword>
<evidence type="ECO:0000313" key="2">
    <source>
        <dbReference type="Proteomes" id="UP000182491"/>
    </source>
</evidence>
<proteinExistence type="predicted"/>
<gene>
    <name evidence="1" type="ORF">SAMN04487941_3364</name>
</gene>
<dbReference type="AlphaFoldDB" id="A0A1I7K417"/>